<evidence type="ECO:0000313" key="1">
    <source>
        <dbReference type="EMBL" id="KAK0716591.1"/>
    </source>
</evidence>
<organism evidence="1 2">
    <name type="scientific">Apiosordaria backusii</name>
    <dbReference type="NCBI Taxonomy" id="314023"/>
    <lineage>
        <taxon>Eukaryota</taxon>
        <taxon>Fungi</taxon>
        <taxon>Dikarya</taxon>
        <taxon>Ascomycota</taxon>
        <taxon>Pezizomycotina</taxon>
        <taxon>Sordariomycetes</taxon>
        <taxon>Sordariomycetidae</taxon>
        <taxon>Sordariales</taxon>
        <taxon>Lasiosphaeriaceae</taxon>
        <taxon>Apiosordaria</taxon>
    </lineage>
</organism>
<dbReference type="Proteomes" id="UP001172159">
    <property type="component" value="Unassembled WGS sequence"/>
</dbReference>
<gene>
    <name evidence="1" type="ORF">B0T21DRAFT_375183</name>
</gene>
<dbReference type="AlphaFoldDB" id="A0AA40AIQ7"/>
<proteinExistence type="predicted"/>
<keyword evidence="2" id="KW-1185">Reference proteome</keyword>
<evidence type="ECO:0000313" key="2">
    <source>
        <dbReference type="Proteomes" id="UP001172159"/>
    </source>
</evidence>
<accession>A0AA40AIQ7</accession>
<comment type="caution">
    <text evidence="1">The sequence shown here is derived from an EMBL/GenBank/DDBJ whole genome shotgun (WGS) entry which is preliminary data.</text>
</comment>
<dbReference type="EMBL" id="JAUKTV010000014">
    <property type="protein sequence ID" value="KAK0716591.1"/>
    <property type="molecule type" value="Genomic_DNA"/>
</dbReference>
<sequence length="217" mass="24516">MPSIAATFVEPNNGAATADEPHPTITSYRDLTIVESGRDPVTGIAKSCMFYHVTADEKVYYGVTTRNKRDLSFDEFSHLLQRVRDEEIFPEVPRDIDLKLAPDHLGEFNAFVKRPGMAHYDEVIGTDFVWKELLHEAVIMEQISKTPHPYIIRYDGCRVRRGRITAIFLERLDQTLDQYVNSSADGSFEPLDNDKFLAGVQSAVCTTCTPSGWHTTT</sequence>
<protein>
    <submittedName>
        <fullName evidence="1">Uncharacterized protein</fullName>
    </submittedName>
</protein>
<reference evidence="1" key="1">
    <citation type="submission" date="2023-06" db="EMBL/GenBank/DDBJ databases">
        <title>Genome-scale phylogeny and comparative genomics of the fungal order Sordariales.</title>
        <authorList>
            <consortium name="Lawrence Berkeley National Laboratory"/>
            <person name="Hensen N."/>
            <person name="Bonometti L."/>
            <person name="Westerberg I."/>
            <person name="Brannstrom I.O."/>
            <person name="Guillou S."/>
            <person name="Cros-Aarteil S."/>
            <person name="Calhoun S."/>
            <person name="Haridas S."/>
            <person name="Kuo A."/>
            <person name="Mondo S."/>
            <person name="Pangilinan J."/>
            <person name="Riley R."/>
            <person name="Labutti K."/>
            <person name="Andreopoulos B."/>
            <person name="Lipzen A."/>
            <person name="Chen C."/>
            <person name="Yanf M."/>
            <person name="Daum C."/>
            <person name="Ng V."/>
            <person name="Clum A."/>
            <person name="Steindorff A."/>
            <person name="Ohm R."/>
            <person name="Martin F."/>
            <person name="Silar P."/>
            <person name="Natvig D."/>
            <person name="Lalanne C."/>
            <person name="Gautier V."/>
            <person name="Ament-Velasquez S.L."/>
            <person name="Kruys A."/>
            <person name="Hutchinson M.I."/>
            <person name="Powell A.J."/>
            <person name="Barry K."/>
            <person name="Miller A.N."/>
            <person name="Grigoriev I.V."/>
            <person name="Debuchy R."/>
            <person name="Gladieux P."/>
            <person name="Thoren M.H."/>
            <person name="Johannesson H."/>
        </authorList>
    </citation>
    <scope>NUCLEOTIDE SEQUENCE</scope>
    <source>
        <strain evidence="1">CBS 540.89</strain>
    </source>
</reference>
<name>A0AA40AIQ7_9PEZI</name>